<dbReference type="AlphaFoldDB" id="A0A382UDC9"/>
<evidence type="ECO:0000313" key="2">
    <source>
        <dbReference type="EMBL" id="SVD32037.1"/>
    </source>
</evidence>
<feature type="coiled-coil region" evidence="1">
    <location>
        <begin position="54"/>
        <end position="88"/>
    </location>
</feature>
<accession>A0A382UDC9</accession>
<gene>
    <name evidence="2" type="ORF">METZ01_LOCUS384891</name>
</gene>
<dbReference type="EMBL" id="UINC01143232">
    <property type="protein sequence ID" value="SVD32037.1"/>
    <property type="molecule type" value="Genomic_DNA"/>
</dbReference>
<evidence type="ECO:0000256" key="1">
    <source>
        <dbReference type="SAM" id="Coils"/>
    </source>
</evidence>
<protein>
    <submittedName>
        <fullName evidence="2">Uncharacterized protein</fullName>
    </submittedName>
</protein>
<feature type="non-terminal residue" evidence="2">
    <location>
        <position position="1"/>
    </location>
</feature>
<sequence>SFINRIEQKTLNEIPNPTKTFYLNINNQIEKFIYEINKFPRDHEEYKNDAHSKSDKNENRVQILQQEINLLKNTIKSSEDNLRIIKSKLSTLKEFENNIISSMKESLENDRGGGYTELANKIHKFIIQLTNKNTVALTLCTKCHGIGQCLACDNTGYKTTKD</sequence>
<proteinExistence type="predicted"/>
<reference evidence="2" key="1">
    <citation type="submission" date="2018-05" db="EMBL/GenBank/DDBJ databases">
        <authorList>
            <person name="Lanie J.A."/>
            <person name="Ng W.-L."/>
            <person name="Kazmierczak K.M."/>
            <person name="Andrzejewski T.M."/>
            <person name="Davidsen T.M."/>
            <person name="Wayne K.J."/>
            <person name="Tettelin H."/>
            <person name="Glass J.I."/>
            <person name="Rusch D."/>
            <person name="Podicherti R."/>
            <person name="Tsui H.-C.T."/>
            <person name="Winkler M.E."/>
        </authorList>
    </citation>
    <scope>NUCLEOTIDE SEQUENCE</scope>
</reference>
<organism evidence="2">
    <name type="scientific">marine metagenome</name>
    <dbReference type="NCBI Taxonomy" id="408172"/>
    <lineage>
        <taxon>unclassified sequences</taxon>
        <taxon>metagenomes</taxon>
        <taxon>ecological metagenomes</taxon>
    </lineage>
</organism>
<keyword evidence="1" id="KW-0175">Coiled coil</keyword>
<name>A0A382UDC9_9ZZZZ</name>